<keyword evidence="8" id="KW-1185">Reference proteome</keyword>
<dbReference type="GO" id="GO:0005886">
    <property type="term" value="C:plasma membrane"/>
    <property type="evidence" value="ECO:0007669"/>
    <property type="project" value="UniProtKB-SubCell"/>
</dbReference>
<dbReference type="InterPro" id="IPR001851">
    <property type="entry name" value="ABC_transp_permease"/>
</dbReference>
<dbReference type="STRING" id="348780.NP_2000A"/>
<gene>
    <name evidence="7" type="primary">urtC</name>
    <name evidence="7" type="synonym">abc10p2</name>
    <name evidence="7" type="ordered locus">NP_2000A</name>
</gene>
<evidence type="ECO:0000256" key="5">
    <source>
        <dbReference type="ARBA" id="ARBA00023136"/>
    </source>
</evidence>
<feature type="transmembrane region" description="Helical" evidence="6">
    <location>
        <begin position="60"/>
        <end position="76"/>
    </location>
</feature>
<evidence type="ECO:0000313" key="8">
    <source>
        <dbReference type="Proteomes" id="UP000002698"/>
    </source>
</evidence>
<evidence type="ECO:0000256" key="3">
    <source>
        <dbReference type="ARBA" id="ARBA00022692"/>
    </source>
</evidence>
<dbReference type="CDD" id="cd06581">
    <property type="entry name" value="TM_PBP1_LivM_like"/>
    <property type="match status" value="1"/>
</dbReference>
<sequence>MSADIGSPDGPAARIRGLLEGPNTYGNSPLFWGFFVVVVAGLAVYPMTTDPFSIQTTTQYFALAFLALSLSVVWGYCGILSFGQVAFFGVAAYTFGVIGINFGTAGGITAALLGAIVVGALFAAALGYFMFYGGVRDVYVTIITLVVALVLNTFAAQTAGSEWAIGEARLGGFNGMPDIPDLVLGVGGASVAFDRVAFYYLLLAALVVTYLGLRAFVNSGFGMTMVAVREDEARTETFGYNVPFIKLVVFTIGGALAAAGGVFYAVWGNFIDPSVFGILFAALPVVWVSVGGRESLIGAIGATFAIEWMRTGLTDGVGPLGPEWAFVIIGGLLMVVILVMPAGIVPYLDRGLKQLLERINDRSTTEPTEGATE</sequence>
<proteinExistence type="predicted"/>
<feature type="transmembrane region" description="Helical" evidence="6">
    <location>
        <begin position="110"/>
        <end position="132"/>
    </location>
</feature>
<dbReference type="EMBL" id="CR936257">
    <property type="protein sequence ID" value="CAI49091.1"/>
    <property type="molecule type" value="Genomic_DNA"/>
</dbReference>
<dbReference type="NCBIfam" id="TIGR03727">
    <property type="entry name" value="urea_t_UrtC_arc"/>
    <property type="match status" value="1"/>
</dbReference>
<feature type="transmembrane region" description="Helical" evidence="6">
    <location>
        <begin position="138"/>
        <end position="156"/>
    </location>
</feature>
<dbReference type="PANTHER" id="PTHR30482">
    <property type="entry name" value="HIGH-AFFINITY BRANCHED-CHAIN AMINO ACID TRANSPORT SYSTEM PERMEASE"/>
    <property type="match status" value="1"/>
</dbReference>
<keyword evidence="3 6" id="KW-0812">Transmembrane</keyword>
<dbReference type="Pfam" id="PF02653">
    <property type="entry name" value="BPD_transp_2"/>
    <property type="match status" value="1"/>
</dbReference>
<dbReference type="PANTHER" id="PTHR30482:SF17">
    <property type="entry name" value="ABC TRANSPORTER ATP-BINDING PROTEIN"/>
    <property type="match status" value="1"/>
</dbReference>
<evidence type="ECO:0000256" key="1">
    <source>
        <dbReference type="ARBA" id="ARBA00004651"/>
    </source>
</evidence>
<evidence type="ECO:0000256" key="4">
    <source>
        <dbReference type="ARBA" id="ARBA00022989"/>
    </source>
</evidence>
<dbReference type="AlphaFoldDB" id="A0A1U7EVM6"/>
<dbReference type="OrthoDB" id="30958at2157"/>
<dbReference type="KEGG" id="nph:NP_2000A"/>
<dbReference type="InterPro" id="IPR022497">
    <property type="entry name" value="ABC_trnspt_urea_permease_UrtC"/>
</dbReference>
<keyword evidence="5 6" id="KW-0472">Membrane</keyword>
<dbReference type="RefSeq" id="WP_011322720.1">
    <property type="nucleotide sequence ID" value="NC_007426.1"/>
</dbReference>
<organism evidence="7 8">
    <name type="scientific">Natronomonas pharaonis (strain ATCC 35678 / DSM 2160 / CIP 103997 / JCM 8858 / NBRC 14720 / NCIMB 2260 / Gabara)</name>
    <name type="common">Halobacterium pharaonis</name>
    <dbReference type="NCBI Taxonomy" id="348780"/>
    <lineage>
        <taxon>Archaea</taxon>
        <taxon>Methanobacteriati</taxon>
        <taxon>Methanobacteriota</taxon>
        <taxon>Stenosarchaea group</taxon>
        <taxon>Halobacteria</taxon>
        <taxon>Halobacteriales</taxon>
        <taxon>Natronomonadaceae</taxon>
        <taxon>Natronomonas</taxon>
    </lineage>
</organism>
<dbReference type="GO" id="GO:0015658">
    <property type="term" value="F:branched-chain amino acid transmembrane transporter activity"/>
    <property type="evidence" value="ECO:0007669"/>
    <property type="project" value="InterPro"/>
</dbReference>
<comment type="subcellular location">
    <subcellularLocation>
        <location evidence="1">Cell membrane</location>
        <topology evidence="1">Multi-pass membrane protein</topology>
    </subcellularLocation>
</comment>
<keyword evidence="2" id="KW-1003">Cell membrane</keyword>
<dbReference type="Proteomes" id="UP000002698">
    <property type="component" value="Chromosome"/>
</dbReference>
<evidence type="ECO:0000256" key="2">
    <source>
        <dbReference type="ARBA" id="ARBA00022475"/>
    </source>
</evidence>
<protein>
    <submittedName>
        <fullName evidence="7">ABC-type transport system permease protein (Probable substrate urea/short-chain amides)</fullName>
    </submittedName>
</protein>
<reference evidence="7 8" key="1">
    <citation type="journal article" date="2005" name="Genome Res.">
        <title>Living with two extremes: conclusions from the genome sequence of Natronomonas pharaonis.</title>
        <authorList>
            <person name="Falb M."/>
            <person name="Pfeiffer F."/>
            <person name="Palm P."/>
            <person name="Rodewald K."/>
            <person name="Hickmann V."/>
            <person name="Tittor J."/>
            <person name="Oesterhelt D."/>
        </authorList>
    </citation>
    <scope>NUCLEOTIDE SEQUENCE [LARGE SCALE GENOMIC DNA]</scope>
    <source>
        <strain evidence="8">ATCC 35678 / DSM 2160 / CIP 103997 / JCM 8858 / NBRC 14720 / NCIMB 2260 / Gabara</strain>
    </source>
</reference>
<keyword evidence="4 6" id="KW-1133">Transmembrane helix</keyword>
<dbReference type="HOGENOM" id="CLU_031365_0_0_2"/>
<dbReference type="GeneID" id="3702400"/>
<evidence type="ECO:0000313" key="7">
    <source>
        <dbReference type="EMBL" id="CAI49091.1"/>
    </source>
</evidence>
<feature type="transmembrane region" description="Helical" evidence="6">
    <location>
        <begin position="244"/>
        <end position="266"/>
    </location>
</feature>
<dbReference type="InterPro" id="IPR043428">
    <property type="entry name" value="LivM-like"/>
</dbReference>
<accession>A0A1U7EVM6</accession>
<dbReference type="eggNOG" id="arCOG01274">
    <property type="taxonomic scope" value="Archaea"/>
</dbReference>
<evidence type="ECO:0000256" key="6">
    <source>
        <dbReference type="SAM" id="Phobius"/>
    </source>
</evidence>
<dbReference type="EnsemblBacteria" id="CAI49091">
    <property type="protein sequence ID" value="CAI49091"/>
    <property type="gene ID" value="NP_2000A"/>
</dbReference>
<feature type="transmembrane region" description="Helical" evidence="6">
    <location>
        <begin position="30"/>
        <end position="48"/>
    </location>
</feature>
<feature type="transmembrane region" description="Helical" evidence="6">
    <location>
        <begin position="197"/>
        <end position="217"/>
    </location>
</feature>
<feature type="transmembrane region" description="Helical" evidence="6">
    <location>
        <begin position="324"/>
        <end position="348"/>
    </location>
</feature>
<name>A0A1U7EVM6_NATPD</name>